<evidence type="ECO:0000256" key="9">
    <source>
        <dbReference type="ARBA" id="ARBA00022982"/>
    </source>
</evidence>
<dbReference type="InterPro" id="IPR005591">
    <property type="entry name" value="NapB"/>
</dbReference>
<accession>A0A4V5NYM8</accession>
<evidence type="ECO:0000256" key="7">
    <source>
        <dbReference type="ARBA" id="ARBA00022729"/>
    </source>
</evidence>
<name>A0A4V5NYM8_9GAMM</name>
<dbReference type="GO" id="GO:0009061">
    <property type="term" value="P:anaerobic respiration"/>
    <property type="evidence" value="ECO:0007669"/>
    <property type="project" value="InterPro"/>
</dbReference>
<dbReference type="PANTHER" id="PTHR38604">
    <property type="entry name" value="PERIPLASMIC NITRATE REDUCTASE, ELECTRON TRANSFER SUBUNIT"/>
    <property type="match status" value="1"/>
</dbReference>
<evidence type="ECO:0000256" key="5">
    <source>
        <dbReference type="ARBA" id="ARBA00022617"/>
    </source>
</evidence>
<evidence type="ECO:0000256" key="2">
    <source>
        <dbReference type="ARBA" id="ARBA00007368"/>
    </source>
</evidence>
<proteinExistence type="inferred from homology"/>
<evidence type="ECO:0000256" key="3">
    <source>
        <dbReference type="ARBA" id="ARBA00013773"/>
    </source>
</evidence>
<gene>
    <name evidence="13" type="ORF">FCL42_18825</name>
</gene>
<keyword evidence="14" id="KW-1185">Reference proteome</keyword>
<keyword evidence="9" id="KW-0249">Electron transport</keyword>
<protein>
    <recommendedName>
        <fullName evidence="3">Periplasmic nitrate reductase, electron transfer subunit</fullName>
    </recommendedName>
    <alternativeName>
        <fullName evidence="11">Diheme cytochrome c NapB</fullName>
    </alternativeName>
</protein>
<organism evidence="13 14">
    <name type="scientific">Ferrimonas aestuarii</name>
    <dbReference type="NCBI Taxonomy" id="2569539"/>
    <lineage>
        <taxon>Bacteria</taxon>
        <taxon>Pseudomonadati</taxon>
        <taxon>Pseudomonadota</taxon>
        <taxon>Gammaproteobacteria</taxon>
        <taxon>Alteromonadales</taxon>
        <taxon>Ferrimonadaceae</taxon>
        <taxon>Ferrimonas</taxon>
    </lineage>
</organism>
<keyword evidence="7 12" id="KW-0732">Signal</keyword>
<dbReference type="GO" id="GO:0046872">
    <property type="term" value="F:metal ion binding"/>
    <property type="evidence" value="ECO:0007669"/>
    <property type="project" value="UniProtKB-KW"/>
</dbReference>
<evidence type="ECO:0000256" key="11">
    <source>
        <dbReference type="ARBA" id="ARBA00031832"/>
    </source>
</evidence>
<comment type="similarity">
    <text evidence="2">Belongs to the NapB family.</text>
</comment>
<keyword evidence="5" id="KW-0349">Heme</keyword>
<comment type="caution">
    <text evidence="13">The sequence shown here is derived from an EMBL/GenBank/DDBJ whole genome shotgun (WGS) entry which is preliminary data.</text>
</comment>
<dbReference type="Proteomes" id="UP000305675">
    <property type="component" value="Unassembled WGS sequence"/>
</dbReference>
<evidence type="ECO:0000256" key="4">
    <source>
        <dbReference type="ARBA" id="ARBA00022448"/>
    </source>
</evidence>
<evidence type="ECO:0000313" key="13">
    <source>
        <dbReference type="EMBL" id="TKB50705.1"/>
    </source>
</evidence>
<dbReference type="RefSeq" id="WP_136864980.1">
    <property type="nucleotide sequence ID" value="NZ_SWCJ01000021.1"/>
</dbReference>
<dbReference type="PANTHER" id="PTHR38604:SF1">
    <property type="entry name" value="PERIPLASMIC NITRATE REDUCTASE, ELECTRON TRANSFER SUBUNIT"/>
    <property type="match status" value="1"/>
</dbReference>
<dbReference type="OrthoDB" id="13290at2"/>
<comment type="subcellular location">
    <subcellularLocation>
        <location evidence="1">Periplasm</location>
    </subcellularLocation>
</comment>
<reference evidence="13 14" key="1">
    <citation type="submission" date="2019-04" db="EMBL/GenBank/DDBJ databases">
        <authorList>
            <person name="Hwang J.C."/>
        </authorList>
    </citation>
    <scope>NUCLEOTIDE SEQUENCE [LARGE SCALE GENOMIC DNA]</scope>
    <source>
        <strain evidence="13 14">IMCC35002</strain>
    </source>
</reference>
<keyword evidence="6" id="KW-0479">Metal-binding</keyword>
<feature type="signal peptide" evidence="12">
    <location>
        <begin position="1"/>
        <end position="19"/>
    </location>
</feature>
<evidence type="ECO:0000256" key="10">
    <source>
        <dbReference type="ARBA" id="ARBA00023004"/>
    </source>
</evidence>
<evidence type="ECO:0000256" key="1">
    <source>
        <dbReference type="ARBA" id="ARBA00004418"/>
    </source>
</evidence>
<dbReference type="Pfam" id="PF03892">
    <property type="entry name" value="NapB"/>
    <property type="match status" value="1"/>
</dbReference>
<dbReference type="AlphaFoldDB" id="A0A4V5NYM8"/>
<evidence type="ECO:0000256" key="6">
    <source>
        <dbReference type="ARBA" id="ARBA00022723"/>
    </source>
</evidence>
<dbReference type="InterPro" id="IPR036280">
    <property type="entry name" value="Multihaem_cyt_sf"/>
</dbReference>
<keyword evidence="8" id="KW-0574">Periplasm</keyword>
<evidence type="ECO:0000256" key="12">
    <source>
        <dbReference type="SAM" id="SignalP"/>
    </source>
</evidence>
<dbReference type="SUPFAM" id="SSF48695">
    <property type="entry name" value="Multiheme cytochromes"/>
    <property type="match status" value="1"/>
</dbReference>
<evidence type="ECO:0000313" key="14">
    <source>
        <dbReference type="Proteomes" id="UP000305675"/>
    </source>
</evidence>
<dbReference type="EMBL" id="SWCJ01000021">
    <property type="protein sequence ID" value="TKB50705.1"/>
    <property type="molecule type" value="Genomic_DNA"/>
</dbReference>
<keyword evidence="10" id="KW-0408">Iron</keyword>
<keyword evidence="4" id="KW-0813">Transport</keyword>
<feature type="chain" id="PRO_5020256573" description="Periplasmic nitrate reductase, electron transfer subunit" evidence="12">
    <location>
        <begin position="20"/>
        <end position="133"/>
    </location>
</feature>
<dbReference type="Gene3D" id="1.10.1130.10">
    <property type="entry name" value="Flavocytochrome C3, Chain A"/>
    <property type="match status" value="1"/>
</dbReference>
<dbReference type="GO" id="GO:0042597">
    <property type="term" value="C:periplasmic space"/>
    <property type="evidence" value="ECO:0007669"/>
    <property type="project" value="UniProtKB-SubCell"/>
</dbReference>
<evidence type="ECO:0000256" key="8">
    <source>
        <dbReference type="ARBA" id="ARBA00022764"/>
    </source>
</evidence>
<sequence length="133" mass="14329">MKALVLATALLGLSINAVAADSVESLRGANPAADNNSAEAIATYPKKGKAMERSMLHQPPLIPHKASYPITLKKNGCVTCHAPKKAKRMKTTAIHESHYESEGKLDNIYYNCNQCHVPQASNAEPLVGNNYSN</sequence>